<evidence type="ECO:0000256" key="1">
    <source>
        <dbReference type="SAM" id="SignalP"/>
    </source>
</evidence>
<reference evidence="4" key="1">
    <citation type="journal article" date="2019" name="Int. J. Syst. Evol. Microbiol.">
        <title>The Global Catalogue of Microorganisms (GCM) 10K type strain sequencing project: providing services to taxonomists for standard genome sequencing and annotation.</title>
        <authorList>
            <consortium name="The Broad Institute Genomics Platform"/>
            <consortium name="The Broad Institute Genome Sequencing Center for Infectious Disease"/>
            <person name="Wu L."/>
            <person name="Ma J."/>
        </authorList>
    </citation>
    <scope>NUCLEOTIDE SEQUENCE [LARGE SCALE GENOMIC DNA]</scope>
    <source>
        <strain evidence="4">KCTC 52473</strain>
    </source>
</reference>
<keyword evidence="1" id="KW-0732">Signal</keyword>
<gene>
    <name evidence="3" type="ORF">ACFOHL_11590</name>
</gene>
<keyword evidence="4" id="KW-1185">Reference proteome</keyword>
<feature type="chain" id="PRO_5045612714" evidence="1">
    <location>
        <begin position="24"/>
        <end position="264"/>
    </location>
</feature>
<evidence type="ECO:0000313" key="4">
    <source>
        <dbReference type="Proteomes" id="UP001595478"/>
    </source>
</evidence>
<dbReference type="Proteomes" id="UP001595478">
    <property type="component" value="Unassembled WGS sequence"/>
</dbReference>
<evidence type="ECO:0000259" key="2">
    <source>
        <dbReference type="Pfam" id="PF06439"/>
    </source>
</evidence>
<protein>
    <submittedName>
        <fullName evidence="3">DUF1080 domain-containing protein</fullName>
    </submittedName>
</protein>
<dbReference type="PROSITE" id="PS51257">
    <property type="entry name" value="PROKAR_LIPOPROTEIN"/>
    <property type="match status" value="1"/>
</dbReference>
<evidence type="ECO:0000313" key="3">
    <source>
        <dbReference type="EMBL" id="MFC3122263.1"/>
    </source>
</evidence>
<name>A0ABV7FRH6_9ALTE</name>
<comment type="caution">
    <text evidence="3">The sequence shown here is derived from an EMBL/GenBank/DDBJ whole genome shotgun (WGS) entry which is preliminary data.</text>
</comment>
<dbReference type="InterPro" id="IPR010496">
    <property type="entry name" value="AL/BT2_dom"/>
</dbReference>
<feature type="domain" description="3-keto-alpha-glucoside-1,2-lyase/3-keto-2-hydroxy-glucal hydratase" evidence="2">
    <location>
        <begin position="32"/>
        <end position="262"/>
    </location>
</feature>
<dbReference type="Pfam" id="PF06439">
    <property type="entry name" value="3keto-disac_hyd"/>
    <property type="match status" value="1"/>
</dbReference>
<sequence>MRTTKKSLAISIVLALLSVSACMKIQQDHPSFRPLFNGKDLSDWVVKTHRYALGEDPDGTFTVHDGTIRVDYKNYEGKFNQRFSHLYYKQAFQYFHLKLEYRFRGQLYDGAPHFANLNSGVMFYAQAPESILQDQNWPLSVEMQFLASDDPNTPISTGNVCTPGTHIRIKDQLTTTHCIRSNSDTYYRDEWVMAELIVQQDSVKHIINGKTVLEYAYPEIGFTGTIKGIEEDRWSEGQVLEKGYIALQSEGQAIDFRSIQIKEL</sequence>
<dbReference type="EMBL" id="JBHRSW010000018">
    <property type="protein sequence ID" value="MFC3122263.1"/>
    <property type="molecule type" value="Genomic_DNA"/>
</dbReference>
<organism evidence="3 4">
    <name type="scientific">Agaribacter flavus</name>
    <dbReference type="NCBI Taxonomy" id="1902781"/>
    <lineage>
        <taxon>Bacteria</taxon>
        <taxon>Pseudomonadati</taxon>
        <taxon>Pseudomonadota</taxon>
        <taxon>Gammaproteobacteria</taxon>
        <taxon>Alteromonadales</taxon>
        <taxon>Alteromonadaceae</taxon>
        <taxon>Agaribacter</taxon>
    </lineage>
</organism>
<dbReference type="RefSeq" id="WP_376920394.1">
    <property type="nucleotide sequence ID" value="NZ_JBHRSW010000018.1"/>
</dbReference>
<accession>A0ABV7FRH6</accession>
<proteinExistence type="predicted"/>
<dbReference type="Gene3D" id="2.60.120.560">
    <property type="entry name" value="Exo-inulinase, domain 1"/>
    <property type="match status" value="1"/>
</dbReference>
<feature type="signal peptide" evidence="1">
    <location>
        <begin position="1"/>
        <end position="23"/>
    </location>
</feature>